<organism evidence="2 3">
    <name type="scientific">Aphis gossypii</name>
    <name type="common">Cotton aphid</name>
    <dbReference type="NCBI Taxonomy" id="80765"/>
    <lineage>
        <taxon>Eukaryota</taxon>
        <taxon>Metazoa</taxon>
        <taxon>Ecdysozoa</taxon>
        <taxon>Arthropoda</taxon>
        <taxon>Hexapoda</taxon>
        <taxon>Insecta</taxon>
        <taxon>Pterygota</taxon>
        <taxon>Neoptera</taxon>
        <taxon>Paraneoptera</taxon>
        <taxon>Hemiptera</taxon>
        <taxon>Sternorrhyncha</taxon>
        <taxon>Aphidomorpha</taxon>
        <taxon>Aphidoidea</taxon>
        <taxon>Aphididae</taxon>
        <taxon>Aphidini</taxon>
        <taxon>Aphis</taxon>
        <taxon>Aphis</taxon>
    </lineage>
</organism>
<feature type="domain" description="COMM" evidence="1">
    <location>
        <begin position="159"/>
        <end position="233"/>
    </location>
</feature>
<dbReference type="AlphaFoldDB" id="A0A9P0JEW3"/>
<accession>A0A9P0JEW3</accession>
<reference evidence="2" key="1">
    <citation type="submission" date="2022-02" db="EMBL/GenBank/DDBJ databases">
        <authorList>
            <person name="King R."/>
        </authorList>
    </citation>
    <scope>NUCLEOTIDE SEQUENCE</scope>
</reference>
<dbReference type="PROSITE" id="PS51269">
    <property type="entry name" value="COMM"/>
    <property type="match status" value="1"/>
</dbReference>
<protein>
    <recommendedName>
        <fullName evidence="1">COMM domain-containing protein</fullName>
    </recommendedName>
</protein>
<gene>
    <name evidence="2" type="ORF">APHIGO_LOCUS11284</name>
</gene>
<dbReference type="Pfam" id="PF07258">
    <property type="entry name" value="COMM_domain"/>
    <property type="match status" value="1"/>
</dbReference>
<dbReference type="Proteomes" id="UP001154329">
    <property type="component" value="Chromosome 4"/>
</dbReference>
<name>A0A9P0JEW3_APHGO</name>
<keyword evidence="3" id="KW-1185">Reference proteome</keyword>
<sequence>MSFENLAKDLSFVSGLELLNNVDDKKFVRLVDRMIRDFEPNRLSSFSEPELASMEKALKLNSNECQCLLNCLNQLLKEVNIMLIYCIKTKIVLNLFYFNIFNLFIQVISDVTKPLILKNVLSKLFLLNEKKVELFCECWSTNAEQVVSRLQQNLTHSYRLKDVNWALNISSNVGLGIELSDPEPRCLIELKVEDTHYHNEPKIKEINLDLDEKELKKLYDTLEKIQVKLDSLSN</sequence>
<evidence type="ECO:0000259" key="1">
    <source>
        <dbReference type="PROSITE" id="PS51269"/>
    </source>
</evidence>
<proteinExistence type="predicted"/>
<dbReference type="PANTHER" id="PTHR12333:SF0">
    <property type="entry name" value="COMM DOMAIN-CONTAINING PROTEIN 10"/>
    <property type="match status" value="1"/>
</dbReference>
<reference evidence="2" key="2">
    <citation type="submission" date="2022-10" db="EMBL/GenBank/DDBJ databases">
        <authorList>
            <consortium name="ENA_rothamsted_submissions"/>
            <consortium name="culmorum"/>
            <person name="King R."/>
        </authorList>
    </citation>
    <scope>NUCLEOTIDE SEQUENCE</scope>
</reference>
<evidence type="ECO:0000313" key="2">
    <source>
        <dbReference type="EMBL" id="CAH1737847.1"/>
    </source>
</evidence>
<dbReference type="PANTHER" id="PTHR12333">
    <property type="entry name" value="COMM DOMAIN CONTAINING PROTEIN 10"/>
    <property type="match status" value="1"/>
</dbReference>
<dbReference type="InterPro" id="IPR017920">
    <property type="entry name" value="COMM"/>
</dbReference>
<evidence type="ECO:0000313" key="3">
    <source>
        <dbReference type="Proteomes" id="UP001154329"/>
    </source>
</evidence>
<dbReference type="InterPro" id="IPR037361">
    <property type="entry name" value="COMMD10"/>
</dbReference>
<dbReference type="EMBL" id="OU899037">
    <property type="protein sequence ID" value="CAH1737847.1"/>
    <property type="molecule type" value="Genomic_DNA"/>
</dbReference>